<keyword evidence="1" id="KW-0472">Membrane</keyword>
<proteinExistence type="predicted"/>
<evidence type="ECO:0000313" key="3">
    <source>
        <dbReference type="Proteomes" id="UP001054945"/>
    </source>
</evidence>
<evidence type="ECO:0000256" key="1">
    <source>
        <dbReference type="SAM" id="Phobius"/>
    </source>
</evidence>
<keyword evidence="1" id="KW-1133">Transmembrane helix</keyword>
<accession>A0AAV4VM58</accession>
<dbReference type="EMBL" id="BPLR01014690">
    <property type="protein sequence ID" value="GIY70578.1"/>
    <property type="molecule type" value="Genomic_DNA"/>
</dbReference>
<dbReference type="AlphaFoldDB" id="A0AAV4VM58"/>
<sequence>MSQPDGRITNLNLGIVEAEDSAAFQRLESTFSSLLHSVIQEIFSSYLMNVLICMHFCLGTLAALNFDEGRDCLMSRPDGRITNLNLGIMEAEDSAAFQRLETAQIVTALCSKQRQNRVSQTSLRDASLFSCYSGTLNFGEGGDCLMSQPDGRITNLNLGIMEAEDSAAFQRLEYFFLFLLLPSPLCRPRDLLVVFNECPHLHAFLSRNSRVIE</sequence>
<keyword evidence="1" id="KW-0812">Transmembrane</keyword>
<feature type="transmembrane region" description="Helical" evidence="1">
    <location>
        <begin position="46"/>
        <end position="66"/>
    </location>
</feature>
<gene>
    <name evidence="2" type="ORF">CEXT_701861</name>
</gene>
<protein>
    <submittedName>
        <fullName evidence="2">Uncharacterized protein</fullName>
    </submittedName>
</protein>
<dbReference type="Proteomes" id="UP001054945">
    <property type="component" value="Unassembled WGS sequence"/>
</dbReference>
<comment type="caution">
    <text evidence="2">The sequence shown here is derived from an EMBL/GenBank/DDBJ whole genome shotgun (WGS) entry which is preliminary data.</text>
</comment>
<keyword evidence="3" id="KW-1185">Reference proteome</keyword>
<organism evidence="2 3">
    <name type="scientific">Caerostris extrusa</name>
    <name type="common">Bark spider</name>
    <name type="synonym">Caerostris bankana</name>
    <dbReference type="NCBI Taxonomy" id="172846"/>
    <lineage>
        <taxon>Eukaryota</taxon>
        <taxon>Metazoa</taxon>
        <taxon>Ecdysozoa</taxon>
        <taxon>Arthropoda</taxon>
        <taxon>Chelicerata</taxon>
        <taxon>Arachnida</taxon>
        <taxon>Araneae</taxon>
        <taxon>Araneomorphae</taxon>
        <taxon>Entelegynae</taxon>
        <taxon>Araneoidea</taxon>
        <taxon>Araneidae</taxon>
        <taxon>Caerostris</taxon>
    </lineage>
</organism>
<name>A0AAV4VM58_CAEEX</name>
<evidence type="ECO:0000313" key="2">
    <source>
        <dbReference type="EMBL" id="GIY70578.1"/>
    </source>
</evidence>
<reference evidence="2 3" key="1">
    <citation type="submission" date="2021-06" db="EMBL/GenBank/DDBJ databases">
        <title>Caerostris extrusa draft genome.</title>
        <authorList>
            <person name="Kono N."/>
            <person name="Arakawa K."/>
        </authorList>
    </citation>
    <scope>NUCLEOTIDE SEQUENCE [LARGE SCALE GENOMIC DNA]</scope>
</reference>